<proteinExistence type="predicted"/>
<reference evidence="2" key="1">
    <citation type="submission" date="2018-05" db="EMBL/GenBank/DDBJ databases">
        <authorList>
            <person name="Lanie J.A."/>
            <person name="Ng W.-L."/>
            <person name="Kazmierczak K.M."/>
            <person name="Andrzejewski T.M."/>
            <person name="Davidsen T.M."/>
            <person name="Wayne K.J."/>
            <person name="Tettelin H."/>
            <person name="Glass J.I."/>
            <person name="Rusch D."/>
            <person name="Podicherti R."/>
            <person name="Tsui H.-C.T."/>
            <person name="Winkler M.E."/>
        </authorList>
    </citation>
    <scope>NUCLEOTIDE SEQUENCE</scope>
</reference>
<dbReference type="PANTHER" id="PTHR13847">
    <property type="entry name" value="SARCOSINE DEHYDROGENASE-RELATED"/>
    <property type="match status" value="1"/>
</dbReference>
<sequence length="102" mass="10666">MTQYSPYWWQDQPQYSNSDDIPTKADIVIVGAGYTGLSAALTLSQAGRSVIVLDSEAIGFGASTRNGGMLGSGHKISTDQAASQYGSKIAAQIHEEANASLA</sequence>
<dbReference type="GO" id="GO:0005737">
    <property type="term" value="C:cytoplasm"/>
    <property type="evidence" value="ECO:0007669"/>
    <property type="project" value="TreeGrafter"/>
</dbReference>
<feature type="domain" description="FAD dependent oxidoreductase" evidence="1">
    <location>
        <begin position="26"/>
        <end position="88"/>
    </location>
</feature>
<evidence type="ECO:0000313" key="2">
    <source>
        <dbReference type="EMBL" id="SVD52995.1"/>
    </source>
</evidence>
<evidence type="ECO:0000259" key="1">
    <source>
        <dbReference type="Pfam" id="PF01266"/>
    </source>
</evidence>
<gene>
    <name evidence="2" type="ORF">METZ01_LOCUS405849</name>
</gene>
<dbReference type="PANTHER" id="PTHR13847:SF275">
    <property type="entry name" value="GAMMA-GLUTAMYLPUTRESCINE OXIDOREDUCTASE"/>
    <property type="match status" value="1"/>
</dbReference>
<dbReference type="Pfam" id="PF01266">
    <property type="entry name" value="DAO"/>
    <property type="match status" value="1"/>
</dbReference>
<dbReference type="InterPro" id="IPR036188">
    <property type="entry name" value="FAD/NAD-bd_sf"/>
</dbReference>
<accession>A0A382W3X8</accession>
<organism evidence="2">
    <name type="scientific">marine metagenome</name>
    <dbReference type="NCBI Taxonomy" id="408172"/>
    <lineage>
        <taxon>unclassified sequences</taxon>
        <taxon>metagenomes</taxon>
        <taxon>ecological metagenomes</taxon>
    </lineage>
</organism>
<name>A0A382W3X8_9ZZZZ</name>
<dbReference type="AlphaFoldDB" id="A0A382W3X8"/>
<dbReference type="InterPro" id="IPR006076">
    <property type="entry name" value="FAD-dep_OxRdtase"/>
</dbReference>
<protein>
    <recommendedName>
        <fullName evidence="1">FAD dependent oxidoreductase domain-containing protein</fullName>
    </recommendedName>
</protein>
<feature type="non-terminal residue" evidence="2">
    <location>
        <position position="102"/>
    </location>
</feature>
<dbReference type="EMBL" id="UINC01156526">
    <property type="protein sequence ID" value="SVD52995.1"/>
    <property type="molecule type" value="Genomic_DNA"/>
</dbReference>
<dbReference type="SUPFAM" id="SSF51905">
    <property type="entry name" value="FAD/NAD(P)-binding domain"/>
    <property type="match status" value="1"/>
</dbReference>
<dbReference type="Gene3D" id="3.50.50.60">
    <property type="entry name" value="FAD/NAD(P)-binding domain"/>
    <property type="match status" value="1"/>
</dbReference>